<name>A0A1I1TAM7_9BURK</name>
<evidence type="ECO:0000256" key="12">
    <source>
        <dbReference type="ARBA" id="ARBA00023170"/>
    </source>
</evidence>
<reference evidence="21" key="1">
    <citation type="submission" date="2016-10" db="EMBL/GenBank/DDBJ databases">
        <authorList>
            <person name="Varghese N."/>
            <person name="Submissions S."/>
        </authorList>
    </citation>
    <scope>NUCLEOTIDE SEQUENCE [LARGE SCALE GENOMIC DNA]</scope>
    <source>
        <strain evidence="21">DSM 7481</strain>
    </source>
</reference>
<feature type="short sequence motif" description="TonB C-terminal box" evidence="15">
    <location>
        <begin position="722"/>
        <end position="739"/>
    </location>
</feature>
<evidence type="ECO:0000256" key="1">
    <source>
        <dbReference type="ARBA" id="ARBA00004571"/>
    </source>
</evidence>
<dbReference type="PROSITE" id="PS01156">
    <property type="entry name" value="TONB_DEPENDENT_REC_2"/>
    <property type="match status" value="1"/>
</dbReference>
<evidence type="ECO:0000256" key="7">
    <source>
        <dbReference type="ARBA" id="ARBA00022729"/>
    </source>
</evidence>
<dbReference type="CDD" id="cd01347">
    <property type="entry name" value="ligand_gated_channel"/>
    <property type="match status" value="1"/>
</dbReference>
<dbReference type="PANTHER" id="PTHR32552">
    <property type="entry name" value="FERRICHROME IRON RECEPTOR-RELATED"/>
    <property type="match status" value="1"/>
</dbReference>
<evidence type="ECO:0000256" key="13">
    <source>
        <dbReference type="ARBA" id="ARBA00023237"/>
    </source>
</evidence>
<evidence type="ECO:0000256" key="5">
    <source>
        <dbReference type="ARBA" id="ARBA00022496"/>
    </source>
</evidence>
<dbReference type="GO" id="GO:0009279">
    <property type="term" value="C:cell outer membrane"/>
    <property type="evidence" value="ECO:0007669"/>
    <property type="project" value="UniProtKB-SubCell"/>
</dbReference>
<feature type="domain" description="TonB-dependent receptor plug" evidence="19">
    <location>
        <begin position="80"/>
        <end position="178"/>
    </location>
</feature>
<feature type="chain" id="PRO_5011658283" evidence="17">
    <location>
        <begin position="25"/>
        <end position="739"/>
    </location>
</feature>
<dbReference type="GO" id="GO:0015344">
    <property type="term" value="F:siderophore uptake transmembrane transporter activity"/>
    <property type="evidence" value="ECO:0007669"/>
    <property type="project" value="TreeGrafter"/>
</dbReference>
<evidence type="ECO:0000259" key="19">
    <source>
        <dbReference type="Pfam" id="PF07715"/>
    </source>
</evidence>
<organism evidence="20 21">
    <name type="scientific">Paracidovorax konjaci</name>
    <dbReference type="NCBI Taxonomy" id="32040"/>
    <lineage>
        <taxon>Bacteria</taxon>
        <taxon>Pseudomonadati</taxon>
        <taxon>Pseudomonadota</taxon>
        <taxon>Betaproteobacteria</taxon>
        <taxon>Burkholderiales</taxon>
        <taxon>Comamonadaceae</taxon>
        <taxon>Paracidovorax</taxon>
    </lineage>
</organism>
<dbReference type="Proteomes" id="UP000199517">
    <property type="component" value="Unassembled WGS sequence"/>
</dbReference>
<evidence type="ECO:0000313" key="20">
    <source>
        <dbReference type="EMBL" id="SFD55671.1"/>
    </source>
</evidence>
<evidence type="ECO:0000256" key="14">
    <source>
        <dbReference type="PROSITE-ProRule" id="PRU01360"/>
    </source>
</evidence>
<evidence type="ECO:0000256" key="8">
    <source>
        <dbReference type="ARBA" id="ARBA00023004"/>
    </source>
</evidence>
<keyword evidence="11 14" id="KW-0472">Membrane</keyword>
<dbReference type="Pfam" id="PF00593">
    <property type="entry name" value="TonB_dep_Rec_b-barrel"/>
    <property type="match status" value="1"/>
</dbReference>
<dbReference type="SUPFAM" id="SSF56935">
    <property type="entry name" value="Porins"/>
    <property type="match status" value="1"/>
</dbReference>
<evidence type="ECO:0000256" key="11">
    <source>
        <dbReference type="ARBA" id="ARBA00023136"/>
    </source>
</evidence>
<keyword evidence="3 14" id="KW-0813">Transport</keyword>
<keyword evidence="6 14" id="KW-0812">Transmembrane</keyword>
<dbReference type="InterPro" id="IPR010105">
    <property type="entry name" value="TonB_sidphr_rcpt"/>
</dbReference>
<sequence length="739" mass="78244">MLRHHPIALAASLALTLLGQQAGAQTAGQPATAPGAETPALPTVTVGASADASAQGLSPAYPGGQVARGGRAGILGTKDSMETPFAITSYTNELIQDKQAKSVGEVLQNDAGVRMARGFGNFQEAYFIRGFILGSDDIAYNGLYSLLPRQYIATELFERVEVLRGASTFLTGATPAGGGIGGAVNLLPKRAPNEPLSRVTVGTGSGGRGEAAVDIGRRFGPDGNTGIRFNAAYQDGDTAVDHEKQQLGLVALGLDWRSRDVRLSGDIGWQDHQLRGTRPNVSLSGVGSVPAAPDASANFSQPWSYSNERDVFGTFRGEVDLAPDVTAWGAYGLRRGKEANSLANLTVSNAATGAGTTYRFDNTRKDRVDTGEVGVRGKLRTGAVGHEWVASASYFEAEKDNAYAMDWRNTIASNLYQYRPTALPGFSANTLYGGSLSAPNLTGRTRLVSFAVGDTLSFLDDTVLLTLGLRHQKLEVSDFAYGTSAPLGHYDQSRNSPMAGLVFKMAPQWSLYGNYIESLSQGQTAPATANGVPVVNSGQQLAPYVSKQKEVGVKYDGGRLRGSLALFSTTKPRAYINSANVFGTAGQDRHQGIELDVQGEATHGLRVLGGVTWLDAQQRETGTASLNGKRVIGVSRLQANAGLEWDVPGMPGLALDTRVVYTGASYADAANALRVPGWTRLDLGVRYATEWSGRLVTLRARVDNVADRNYWASAGGYPGSGYLVVGAPRTFKLSASVDF</sequence>
<feature type="signal peptide" evidence="17">
    <location>
        <begin position="1"/>
        <end position="24"/>
    </location>
</feature>
<dbReference type="OrthoDB" id="8732650at2"/>
<dbReference type="STRING" id="32040.SAMN04489710_103246"/>
<dbReference type="Gene3D" id="2.170.130.10">
    <property type="entry name" value="TonB-dependent receptor, plug domain"/>
    <property type="match status" value="1"/>
</dbReference>
<dbReference type="EMBL" id="FOMQ01000003">
    <property type="protein sequence ID" value="SFD55671.1"/>
    <property type="molecule type" value="Genomic_DNA"/>
</dbReference>
<keyword evidence="4 14" id="KW-1134">Transmembrane beta strand</keyword>
<dbReference type="Gene3D" id="2.40.170.20">
    <property type="entry name" value="TonB-dependent receptor, beta-barrel domain"/>
    <property type="match status" value="1"/>
</dbReference>
<dbReference type="GO" id="GO:0015891">
    <property type="term" value="P:siderophore transport"/>
    <property type="evidence" value="ECO:0007669"/>
    <property type="project" value="InterPro"/>
</dbReference>
<evidence type="ECO:0000313" key="21">
    <source>
        <dbReference type="Proteomes" id="UP000199517"/>
    </source>
</evidence>
<keyword evidence="21" id="KW-1185">Reference proteome</keyword>
<evidence type="ECO:0000256" key="2">
    <source>
        <dbReference type="ARBA" id="ARBA00009810"/>
    </source>
</evidence>
<evidence type="ECO:0000256" key="9">
    <source>
        <dbReference type="ARBA" id="ARBA00023065"/>
    </source>
</evidence>
<dbReference type="AlphaFoldDB" id="A0A1I1TAM7"/>
<dbReference type="InterPro" id="IPR039426">
    <property type="entry name" value="TonB-dep_rcpt-like"/>
</dbReference>
<evidence type="ECO:0000256" key="15">
    <source>
        <dbReference type="PROSITE-ProRule" id="PRU10144"/>
    </source>
</evidence>
<dbReference type="RefSeq" id="WP_092950339.1">
    <property type="nucleotide sequence ID" value="NZ_FOMQ01000003.1"/>
</dbReference>
<feature type="domain" description="TonB-dependent receptor-like beta-barrel" evidence="18">
    <location>
        <begin position="261"/>
        <end position="705"/>
    </location>
</feature>
<evidence type="ECO:0000256" key="17">
    <source>
        <dbReference type="SAM" id="SignalP"/>
    </source>
</evidence>
<gene>
    <name evidence="20" type="ORF">SAMN04489710_103246</name>
</gene>
<dbReference type="NCBIfam" id="TIGR01783">
    <property type="entry name" value="TonB-siderophor"/>
    <property type="match status" value="1"/>
</dbReference>
<comment type="similarity">
    <text evidence="2 14 16">Belongs to the TonB-dependent receptor family.</text>
</comment>
<evidence type="ECO:0000256" key="6">
    <source>
        <dbReference type="ARBA" id="ARBA00022692"/>
    </source>
</evidence>
<keyword evidence="13 14" id="KW-0998">Cell outer membrane</keyword>
<keyword evidence="8" id="KW-0408">Iron</keyword>
<keyword evidence="9" id="KW-0406">Ion transport</keyword>
<dbReference type="Pfam" id="PF07715">
    <property type="entry name" value="Plug"/>
    <property type="match status" value="1"/>
</dbReference>
<protein>
    <submittedName>
        <fullName evidence="20">Iron complex outermembrane recepter protein</fullName>
    </submittedName>
</protein>
<evidence type="ECO:0000256" key="4">
    <source>
        <dbReference type="ARBA" id="ARBA00022452"/>
    </source>
</evidence>
<proteinExistence type="inferred from homology"/>
<dbReference type="GO" id="GO:0038023">
    <property type="term" value="F:signaling receptor activity"/>
    <property type="evidence" value="ECO:0007669"/>
    <property type="project" value="InterPro"/>
</dbReference>
<keyword evidence="10 16" id="KW-0798">TonB box</keyword>
<evidence type="ECO:0000259" key="18">
    <source>
        <dbReference type="Pfam" id="PF00593"/>
    </source>
</evidence>
<evidence type="ECO:0000256" key="10">
    <source>
        <dbReference type="ARBA" id="ARBA00023077"/>
    </source>
</evidence>
<evidence type="ECO:0000256" key="16">
    <source>
        <dbReference type="RuleBase" id="RU003357"/>
    </source>
</evidence>
<keyword evidence="12" id="KW-0675">Receptor</keyword>
<dbReference type="InterPro" id="IPR037066">
    <property type="entry name" value="Plug_dom_sf"/>
</dbReference>
<dbReference type="InterPro" id="IPR010917">
    <property type="entry name" value="TonB_rcpt_CS"/>
</dbReference>
<accession>A0A1I1TAM7</accession>
<comment type="subcellular location">
    <subcellularLocation>
        <location evidence="1 14">Cell outer membrane</location>
        <topology evidence="1 14">Multi-pass membrane protein</topology>
    </subcellularLocation>
</comment>
<dbReference type="InterPro" id="IPR012910">
    <property type="entry name" value="Plug_dom"/>
</dbReference>
<dbReference type="PANTHER" id="PTHR32552:SF82">
    <property type="entry name" value="FCUA PROTEIN"/>
    <property type="match status" value="1"/>
</dbReference>
<evidence type="ECO:0000256" key="3">
    <source>
        <dbReference type="ARBA" id="ARBA00022448"/>
    </source>
</evidence>
<dbReference type="InterPro" id="IPR036942">
    <property type="entry name" value="Beta-barrel_TonB_sf"/>
</dbReference>
<dbReference type="InterPro" id="IPR000531">
    <property type="entry name" value="Beta-barrel_TonB"/>
</dbReference>
<keyword evidence="5" id="KW-0410">Iron transport</keyword>
<dbReference type="PROSITE" id="PS52016">
    <property type="entry name" value="TONB_DEPENDENT_REC_3"/>
    <property type="match status" value="1"/>
</dbReference>
<keyword evidence="7 17" id="KW-0732">Signal</keyword>